<dbReference type="InterPro" id="IPR002861">
    <property type="entry name" value="Reeler_dom"/>
</dbReference>
<evidence type="ECO:0000259" key="12">
    <source>
        <dbReference type="PROSITE" id="PS50279"/>
    </source>
</evidence>
<keyword evidence="16" id="KW-1185">Reference proteome</keyword>
<dbReference type="Gene3D" id="2.20.100.10">
    <property type="entry name" value="Thrombospondin type-1 (TSP1) repeat"/>
    <property type="match status" value="4"/>
</dbReference>
<dbReference type="CDD" id="cd00109">
    <property type="entry name" value="Kunitz-type"/>
    <property type="match status" value="1"/>
</dbReference>
<dbReference type="Pfam" id="PF00014">
    <property type="entry name" value="Kunitz_BPTI"/>
    <property type="match status" value="1"/>
</dbReference>
<dbReference type="InterPro" id="IPR038678">
    <property type="entry name" value="Spondin_N_sf"/>
</dbReference>
<sequence length="764" mass="84013">MWILLALLVPSALGCDLSPGDDVGAKSPGDNFYRLLINGEVERYAPDQRYVVTLVGSRTHDVVQQFTRFQIVADPLDPAETRTPRKQGQFQLFADTLTKFDEECTNSVIEADDLPKTEVQVMWKAPPAGSGCVLLKAMVYENASRWFAEDGQLSRRVCEDTALSAPDCCACDDAKYKLVFEGLWSPQTHPKDFPVQALWLTHFSDVIGATHPKNFTFWGEGEIATDGFRSLAEWGSVGLLERELRQRGAVLRSIVKAAGLWHPRLNQNTSAAFTVDRKRHYLSLASMFGPSPDWVVGVSGLNLCNQDCTWAEDKVIDLFPYDAGTDSGISYMSPNTETIPREKMYRITTMYPEDPRAPFYNPEQREMKPMARLHLRRERLLPRACDELTLQSLVVEEAEDTEATNRPECAVSEWSAWSACSVTCGKGLRMRTREYRMPQKAQMFACERQLVGKEMCVAAVPECEGDEANEAESSESQFPAEGAAGAAGGVCETSEWGAWSECSVTCGVGVSTRRRHFLNQMGIKKCPLVSIEENRKCMEPACDPSEAAAEPEDAECPVSAWSAWSPCSASCGRGVEFRTRLLLVAAARVPACAARRELMQQRACSERDDCALDMLTAKRICMEAPEQGPCRGVYQRWAFAALKGMCVPFTYGGCRGNKNNFISQEDCLATCSVVLGGVAPGAAPAQPAAVPESNFSGLSNVPAFTGASQTSDCQLSAWSEWSRCSVTCGVGYQERVRTVLSQPGPGGAPCPTRLSRRRRCSRAC</sequence>
<keyword evidence="9" id="KW-1015">Disulfide bond</keyword>
<dbReference type="InterPro" id="IPR042307">
    <property type="entry name" value="Reeler_sf"/>
</dbReference>
<dbReference type="InterPro" id="IPR036383">
    <property type="entry name" value="TSP1_rpt_sf"/>
</dbReference>
<evidence type="ECO:0000256" key="8">
    <source>
        <dbReference type="ARBA" id="ARBA00022889"/>
    </source>
</evidence>
<name>A0A8J9YCK8_9NEOP</name>
<dbReference type="CDD" id="cd08544">
    <property type="entry name" value="Reeler"/>
    <property type="match status" value="1"/>
</dbReference>
<dbReference type="Pfam" id="PF06468">
    <property type="entry name" value="Spond_N"/>
    <property type="match status" value="1"/>
</dbReference>
<dbReference type="Proteomes" id="UP000838878">
    <property type="component" value="Chromosome 2"/>
</dbReference>
<dbReference type="SMART" id="SM00131">
    <property type="entry name" value="KU"/>
    <property type="match status" value="1"/>
</dbReference>
<dbReference type="InterPro" id="IPR036880">
    <property type="entry name" value="Kunitz_BPTI_sf"/>
</dbReference>
<dbReference type="Gene3D" id="2.60.40.2130">
    <property type="entry name" value="F-spondin domain"/>
    <property type="match status" value="1"/>
</dbReference>
<dbReference type="SUPFAM" id="SSF57362">
    <property type="entry name" value="BPTI-like"/>
    <property type="match status" value="1"/>
</dbReference>
<dbReference type="InterPro" id="IPR002223">
    <property type="entry name" value="Kunitz_BPTI"/>
</dbReference>
<dbReference type="PRINTS" id="PR00759">
    <property type="entry name" value="BASICPTASE"/>
</dbReference>
<gene>
    <name evidence="15" type="ORF">BINO364_LOCUS7491</name>
</gene>
<dbReference type="PROSITE" id="PS00280">
    <property type="entry name" value="BPTI_KUNITZ_1"/>
    <property type="match status" value="1"/>
</dbReference>
<keyword evidence="8" id="KW-0130">Cell adhesion</keyword>
<reference evidence="15" key="1">
    <citation type="submission" date="2021-12" db="EMBL/GenBank/DDBJ databases">
        <authorList>
            <person name="Martin H S."/>
        </authorList>
    </citation>
    <scope>NUCLEOTIDE SEQUENCE</scope>
</reference>
<dbReference type="PANTHER" id="PTHR11311">
    <property type="entry name" value="SPONDIN"/>
    <property type="match status" value="1"/>
</dbReference>
<keyword evidence="5" id="KW-0479">Metal-binding</keyword>
<keyword evidence="4" id="KW-0272">Extracellular matrix</keyword>
<evidence type="ECO:0000256" key="6">
    <source>
        <dbReference type="ARBA" id="ARBA00022729"/>
    </source>
</evidence>
<dbReference type="PROSITE" id="PS50092">
    <property type="entry name" value="TSP1"/>
    <property type="match status" value="4"/>
</dbReference>
<feature type="non-terminal residue" evidence="15">
    <location>
        <position position="764"/>
    </location>
</feature>
<dbReference type="OrthoDB" id="347314at2759"/>
<evidence type="ECO:0000313" key="15">
    <source>
        <dbReference type="EMBL" id="CAH0721381.1"/>
    </source>
</evidence>
<dbReference type="InterPro" id="IPR051418">
    <property type="entry name" value="Spondin/Thrombospondin_T1"/>
</dbReference>
<dbReference type="SMART" id="SM00209">
    <property type="entry name" value="TSP1"/>
    <property type="match status" value="4"/>
</dbReference>
<protein>
    <recommendedName>
        <fullName evidence="2">Spondin-1</fullName>
    </recommendedName>
    <alternativeName>
        <fullName evidence="11">F-spondin</fullName>
    </alternativeName>
</protein>
<comment type="subcellular location">
    <subcellularLocation>
        <location evidence="1">Secreted</location>
        <location evidence="1">Extracellular space</location>
        <location evidence="1">Extracellular matrix</location>
    </subcellularLocation>
</comment>
<dbReference type="NCBIfam" id="NF038123">
    <property type="entry name" value="NF038123_dom"/>
    <property type="match status" value="1"/>
</dbReference>
<evidence type="ECO:0000256" key="2">
    <source>
        <dbReference type="ARBA" id="ARBA00019594"/>
    </source>
</evidence>
<keyword evidence="3" id="KW-0964">Secreted</keyword>
<evidence type="ECO:0000256" key="5">
    <source>
        <dbReference type="ARBA" id="ARBA00022723"/>
    </source>
</evidence>
<dbReference type="Gene3D" id="2.60.40.4060">
    <property type="entry name" value="Reeler domain"/>
    <property type="match status" value="1"/>
</dbReference>
<dbReference type="InterPro" id="IPR000884">
    <property type="entry name" value="TSP1_rpt"/>
</dbReference>
<dbReference type="InterPro" id="IPR020901">
    <property type="entry name" value="Prtase_inh_Kunz-CS"/>
</dbReference>
<accession>A0A8J9YCK8</accession>
<dbReference type="Pfam" id="PF19028">
    <property type="entry name" value="TSP1_spondin"/>
    <property type="match status" value="1"/>
</dbReference>
<evidence type="ECO:0000256" key="4">
    <source>
        <dbReference type="ARBA" id="ARBA00022530"/>
    </source>
</evidence>
<dbReference type="Gene3D" id="4.10.410.10">
    <property type="entry name" value="Pancreatic trypsin inhibitor Kunitz domain"/>
    <property type="match status" value="1"/>
</dbReference>
<evidence type="ECO:0000259" key="14">
    <source>
        <dbReference type="PROSITE" id="PS51020"/>
    </source>
</evidence>
<evidence type="ECO:0000256" key="3">
    <source>
        <dbReference type="ARBA" id="ARBA00022525"/>
    </source>
</evidence>
<keyword evidence="7" id="KW-0677">Repeat</keyword>
<dbReference type="GO" id="GO:0046872">
    <property type="term" value="F:metal ion binding"/>
    <property type="evidence" value="ECO:0007669"/>
    <property type="project" value="UniProtKB-KW"/>
</dbReference>
<evidence type="ECO:0000256" key="11">
    <source>
        <dbReference type="ARBA" id="ARBA00030964"/>
    </source>
</evidence>
<proteinExistence type="predicted"/>
<evidence type="ECO:0000259" key="13">
    <source>
        <dbReference type="PROSITE" id="PS51019"/>
    </source>
</evidence>
<keyword evidence="10" id="KW-0325">Glycoprotein</keyword>
<dbReference type="PROSITE" id="PS50279">
    <property type="entry name" value="BPTI_KUNITZ_2"/>
    <property type="match status" value="1"/>
</dbReference>
<organism evidence="15 16">
    <name type="scientific">Brenthis ino</name>
    <name type="common">lesser marbled fritillary</name>
    <dbReference type="NCBI Taxonomy" id="405034"/>
    <lineage>
        <taxon>Eukaryota</taxon>
        <taxon>Metazoa</taxon>
        <taxon>Ecdysozoa</taxon>
        <taxon>Arthropoda</taxon>
        <taxon>Hexapoda</taxon>
        <taxon>Insecta</taxon>
        <taxon>Pterygota</taxon>
        <taxon>Neoptera</taxon>
        <taxon>Endopterygota</taxon>
        <taxon>Lepidoptera</taxon>
        <taxon>Glossata</taxon>
        <taxon>Ditrysia</taxon>
        <taxon>Papilionoidea</taxon>
        <taxon>Nymphalidae</taxon>
        <taxon>Heliconiinae</taxon>
        <taxon>Argynnini</taxon>
        <taxon>Brenthis</taxon>
    </lineage>
</organism>
<evidence type="ECO:0000256" key="7">
    <source>
        <dbReference type="ARBA" id="ARBA00022737"/>
    </source>
</evidence>
<dbReference type="GO" id="GO:0031012">
    <property type="term" value="C:extracellular matrix"/>
    <property type="evidence" value="ECO:0007669"/>
    <property type="project" value="TreeGrafter"/>
</dbReference>
<dbReference type="PROSITE" id="PS51020">
    <property type="entry name" value="SPONDIN"/>
    <property type="match status" value="1"/>
</dbReference>
<feature type="domain" description="BPTI/Kunitz inhibitor" evidence="12">
    <location>
        <begin position="621"/>
        <end position="671"/>
    </location>
</feature>
<feature type="domain" description="Reelin" evidence="13">
    <location>
        <begin position="1"/>
        <end position="170"/>
    </location>
</feature>
<evidence type="ECO:0000256" key="9">
    <source>
        <dbReference type="ARBA" id="ARBA00023157"/>
    </source>
</evidence>
<dbReference type="InterPro" id="IPR009465">
    <property type="entry name" value="Spondin_N"/>
</dbReference>
<evidence type="ECO:0000256" key="10">
    <source>
        <dbReference type="ARBA" id="ARBA00023180"/>
    </source>
</evidence>
<dbReference type="AlphaFoldDB" id="A0A8J9YCK8"/>
<dbReference type="Pfam" id="PF02014">
    <property type="entry name" value="Reeler"/>
    <property type="match status" value="1"/>
</dbReference>
<dbReference type="InterPro" id="IPR044004">
    <property type="entry name" value="TSP1_spondin_dom"/>
</dbReference>
<dbReference type="FunFam" id="4.10.410.10:FF:000046">
    <property type="entry name" value="AGAP011765-PA"/>
    <property type="match status" value="1"/>
</dbReference>
<dbReference type="EMBL" id="OV170222">
    <property type="protein sequence ID" value="CAH0721381.1"/>
    <property type="molecule type" value="Genomic_DNA"/>
</dbReference>
<dbReference type="PANTHER" id="PTHR11311:SF23">
    <property type="entry name" value="SPONDIN-1"/>
    <property type="match status" value="1"/>
</dbReference>
<dbReference type="FunFam" id="2.60.40.2130:FF:000002">
    <property type="entry name" value="Putative Spondin-1"/>
    <property type="match status" value="1"/>
</dbReference>
<dbReference type="PROSITE" id="PS51019">
    <property type="entry name" value="REELIN"/>
    <property type="match status" value="1"/>
</dbReference>
<dbReference type="SUPFAM" id="SSF82895">
    <property type="entry name" value="TSP-1 type 1 repeat"/>
    <property type="match status" value="4"/>
</dbReference>
<dbReference type="GO" id="GO:0004867">
    <property type="term" value="F:serine-type endopeptidase inhibitor activity"/>
    <property type="evidence" value="ECO:0007669"/>
    <property type="project" value="InterPro"/>
</dbReference>
<dbReference type="Pfam" id="PF00090">
    <property type="entry name" value="TSP_1"/>
    <property type="match status" value="3"/>
</dbReference>
<evidence type="ECO:0000256" key="1">
    <source>
        <dbReference type="ARBA" id="ARBA00004498"/>
    </source>
</evidence>
<evidence type="ECO:0000313" key="16">
    <source>
        <dbReference type="Proteomes" id="UP000838878"/>
    </source>
</evidence>
<keyword evidence="6" id="KW-0732">Signal</keyword>
<feature type="domain" description="Spondin" evidence="14">
    <location>
        <begin position="164"/>
        <end position="355"/>
    </location>
</feature>
<dbReference type="GO" id="GO:0007155">
    <property type="term" value="P:cell adhesion"/>
    <property type="evidence" value="ECO:0007669"/>
    <property type="project" value="UniProtKB-KW"/>
</dbReference>